<evidence type="ECO:0000256" key="12">
    <source>
        <dbReference type="ARBA" id="ARBA00023157"/>
    </source>
</evidence>
<dbReference type="PRINTS" id="PR00237">
    <property type="entry name" value="GPCRRHODOPSN"/>
</dbReference>
<dbReference type="SUPFAM" id="SSF46785">
    <property type="entry name" value="Winged helix' DNA-binding domain"/>
    <property type="match status" value="1"/>
</dbReference>
<feature type="region of interest" description="Disordered" evidence="18">
    <location>
        <begin position="623"/>
        <end position="728"/>
    </location>
</feature>
<evidence type="ECO:0000256" key="8">
    <source>
        <dbReference type="ARBA" id="ARBA00022801"/>
    </source>
</evidence>
<dbReference type="Gene3D" id="1.20.1070.10">
    <property type="entry name" value="Rhodopsin 7-helix transmembrane proteins"/>
    <property type="match status" value="1"/>
</dbReference>
<dbReference type="GO" id="GO:0007596">
    <property type="term" value="P:blood coagulation"/>
    <property type="evidence" value="ECO:0007669"/>
    <property type="project" value="InterPro"/>
</dbReference>
<dbReference type="SUPFAM" id="SSF53335">
    <property type="entry name" value="S-adenosyl-L-methionine-dependent methyltransferases"/>
    <property type="match status" value="1"/>
</dbReference>
<keyword evidence="12 16" id="KW-1015">Disulfide bond</keyword>
<dbReference type="SUPFAM" id="SSF52972">
    <property type="entry name" value="ITPase-like"/>
    <property type="match status" value="2"/>
</dbReference>
<dbReference type="Gene3D" id="3.40.50.150">
    <property type="entry name" value="Vaccinia Virus protein VP39"/>
    <property type="match status" value="1"/>
</dbReference>
<dbReference type="Proteomes" id="UP000438429">
    <property type="component" value="Unassembled WGS sequence"/>
</dbReference>
<feature type="domain" description="G-protein coupled receptors family 1 profile" evidence="20">
    <location>
        <begin position="41"/>
        <end position="291"/>
    </location>
</feature>
<dbReference type="InterPro" id="IPR036388">
    <property type="entry name" value="WH-like_DNA-bd_sf"/>
</dbReference>
<keyword evidence="5" id="KW-0808">Transferase</keyword>
<dbReference type="FunFam" id="1.20.1070.10:FF:000040">
    <property type="entry name" value="Coagulation factor 2 (thrombin) receptor"/>
    <property type="match status" value="1"/>
</dbReference>
<feature type="transmembrane region" description="Helical" evidence="19">
    <location>
        <begin position="62"/>
        <end position="82"/>
    </location>
</feature>
<dbReference type="Pfam" id="PF00891">
    <property type="entry name" value="Methyltransf_2"/>
    <property type="match status" value="1"/>
</dbReference>
<organism evidence="21 22">
    <name type="scientific">Scophthalmus maximus</name>
    <name type="common">Turbot</name>
    <name type="synonym">Psetta maxima</name>
    <dbReference type="NCBI Taxonomy" id="52904"/>
    <lineage>
        <taxon>Eukaryota</taxon>
        <taxon>Metazoa</taxon>
        <taxon>Chordata</taxon>
        <taxon>Craniata</taxon>
        <taxon>Vertebrata</taxon>
        <taxon>Euteleostomi</taxon>
        <taxon>Actinopterygii</taxon>
        <taxon>Neopterygii</taxon>
        <taxon>Teleostei</taxon>
        <taxon>Neoteleostei</taxon>
        <taxon>Acanthomorphata</taxon>
        <taxon>Carangaria</taxon>
        <taxon>Pleuronectiformes</taxon>
        <taxon>Pleuronectoidei</taxon>
        <taxon>Scophthalmidae</taxon>
        <taxon>Scophthalmus</taxon>
    </lineage>
</organism>
<feature type="transmembrane region" description="Helical" evidence="19">
    <location>
        <begin position="236"/>
        <end position="265"/>
    </location>
</feature>
<dbReference type="GO" id="GO:0032259">
    <property type="term" value="P:methylation"/>
    <property type="evidence" value="ECO:0007669"/>
    <property type="project" value="UniProtKB-KW"/>
</dbReference>
<evidence type="ECO:0000256" key="4">
    <source>
        <dbReference type="ARBA" id="ARBA00022603"/>
    </source>
</evidence>
<protein>
    <recommendedName>
        <fullName evidence="20">G-protein coupled receptors family 1 profile domain-containing protein</fullName>
    </recommendedName>
</protein>
<evidence type="ECO:0000256" key="13">
    <source>
        <dbReference type="ARBA" id="ARBA00023170"/>
    </source>
</evidence>
<dbReference type="PANTHER" id="PTHR24232">
    <property type="entry name" value="G-PROTEIN COUPLED RECEPTOR"/>
    <property type="match status" value="1"/>
</dbReference>
<comment type="similarity">
    <text evidence="17">Belongs to the G-protein coupled receptor 1 family.</text>
</comment>
<evidence type="ECO:0000256" key="6">
    <source>
        <dbReference type="ARBA" id="ARBA00022691"/>
    </source>
</evidence>
<keyword evidence="6" id="KW-0949">S-adenosyl-L-methionine</keyword>
<evidence type="ECO:0000256" key="14">
    <source>
        <dbReference type="ARBA" id="ARBA00023180"/>
    </source>
</evidence>
<name>A0A6A4S384_SCOMX</name>
<keyword evidence="8" id="KW-0378">Hydrolase</keyword>
<dbReference type="InterPro" id="IPR029063">
    <property type="entry name" value="SAM-dependent_MTases_sf"/>
</dbReference>
<keyword evidence="3" id="KW-1003">Cell membrane</keyword>
<evidence type="ECO:0000256" key="3">
    <source>
        <dbReference type="ARBA" id="ARBA00022475"/>
    </source>
</evidence>
<evidence type="ECO:0000256" key="2">
    <source>
        <dbReference type="ARBA" id="ARBA00011738"/>
    </source>
</evidence>
<dbReference type="Gene3D" id="1.10.10.10">
    <property type="entry name" value="Winged helix-like DNA-binding domain superfamily/Winged helix DNA-binding domain"/>
    <property type="match status" value="1"/>
</dbReference>
<keyword evidence="15 17" id="KW-0807">Transducer</keyword>
<feature type="compositionally biased region" description="Polar residues" evidence="18">
    <location>
        <begin position="697"/>
        <end position="708"/>
    </location>
</feature>
<dbReference type="Gene3D" id="3.90.950.10">
    <property type="match status" value="2"/>
</dbReference>
<evidence type="ECO:0000256" key="5">
    <source>
        <dbReference type="ARBA" id="ARBA00022679"/>
    </source>
</evidence>
<accession>A0A6A4S384</accession>
<dbReference type="CDD" id="cd00555">
    <property type="entry name" value="Maf"/>
    <property type="match status" value="1"/>
</dbReference>
<comment type="caution">
    <text evidence="21">The sequence shown here is derived from an EMBL/GenBank/DDBJ whole genome shotgun (WGS) entry which is preliminary data.</text>
</comment>
<proteinExistence type="inferred from homology"/>
<evidence type="ECO:0000259" key="20">
    <source>
        <dbReference type="PROSITE" id="PS50262"/>
    </source>
</evidence>
<dbReference type="PROSITE" id="PS50262">
    <property type="entry name" value="G_PROTEIN_RECEP_F1_2"/>
    <property type="match status" value="1"/>
</dbReference>
<dbReference type="PROSITE" id="PS00237">
    <property type="entry name" value="G_PROTEIN_RECEP_F1_1"/>
    <property type="match status" value="1"/>
</dbReference>
<feature type="transmembrane region" description="Helical" evidence="19">
    <location>
        <begin position="25"/>
        <end position="50"/>
    </location>
</feature>
<dbReference type="InterPro" id="IPR003697">
    <property type="entry name" value="Maf-like"/>
</dbReference>
<evidence type="ECO:0000256" key="11">
    <source>
        <dbReference type="ARBA" id="ARBA00023136"/>
    </source>
</evidence>
<dbReference type="SUPFAM" id="SSF81321">
    <property type="entry name" value="Family A G protein-coupled receptor-like"/>
    <property type="match status" value="1"/>
</dbReference>
<gene>
    <name evidence="21" type="ORF">F2P81_021432</name>
</gene>
<dbReference type="InterPro" id="IPR000276">
    <property type="entry name" value="GPCR_Rhodpsn"/>
</dbReference>
<dbReference type="AlphaFoldDB" id="A0A6A4S384"/>
<dbReference type="EMBL" id="VEVO01000019">
    <property type="protein sequence ID" value="KAF0026695.1"/>
    <property type="molecule type" value="Genomic_DNA"/>
</dbReference>
<evidence type="ECO:0000256" key="16">
    <source>
        <dbReference type="PIRSR" id="PIRSR603912-52"/>
    </source>
</evidence>
<sequence>MTGNSSSTKLDNATLSLFESVSTSVIVSVIYMIVTAINLVGNGLSMWLLVFRTWPKSPSIIFMINLTLTDLALGAALPFQIAYQLQGYNWNLGPNMCSVLTLVFYTNMYCSILTMMAIGIDRYLGIVRPMLFRQTRKRKSIAVFSCFLMWGIVLSVLWPLMTTDLTFDIPELGITTCFDVLKKDMLPSMFAWAAFLFSVFLLFLLPFCVTIFCYVSVIHKLSTDSKTAQKERAIRLAATVLLVFILCFAPNNILLLAHTILRIFYKKSLYMAYKLTLCFSCLNSCLDPFIYYFASKEFRQKLREIMNMHSLSSMDSMKMEPLFSVSHTLQRILMSYSVDTARLVDEISHGAYSLVFTSATCRRLSTFDSAEAKKGLRFEVVPSWFKETLEKGLFKAPHEYAVETARQKALEVARRMPFKHLKTPDIVIGADTIVSVDGLILEKPVDKHDAYRMLSSLSGKEHSVVTGVAIVLCHENENEEVAYQLIDFYEETKVKFADLSEDMLWEYINSGEPMDCVSEKLNLDSGQRVCFHTCSEFRTFPELFSRRAVCDVCKLIFIFISEKCVSVCARDKAGGYGIQALGGMLVEYVHGDFLNVVGFPLNHFCKQLDLIYNRCTSSLEQESASDPLGHSVTQPPSIVAQPPPNLSAQCSSSAKHNSSPSPRPNSPSANQTHHGHDGHSFSPVHKVKRKGSESEVGDSSGTLVNSLSKHTDDSGAALRDSENTTLPLIASRGQVTQLSGMEHEDSGPKKEELQRITDLMDGFKASKALFTASKLCVFDLLHSRPGLDAAQMAQEIKASAKGTERLLEACVSLGLLKSEERTCQKPVYENTDLAKRFLRSDAPYSLHGYIQHCDNTVWPLFSHLESAVREGTHQHERAFGKKSNDVFQDNYYKSQEIKLRFLNAMHSIARVTGKDVATAFDLSTYKTACDVGGCTGAMAYEFTKAHPGLSVTVFDLPAVVEMNQHFHPLHEDNRVSFVAGDFFKDELPKADLYILARILHDWPDEKVHMLLSKIAQTCTPGCGLLLSEIFLDEDRGGPSRGLLQALSMGQGKQRSAADYSRLLKSHGFITAHVRHMSDNFLDAMLCVKVTHITLDDTK</sequence>
<dbReference type="HAMAP" id="MF_00528">
    <property type="entry name" value="Maf"/>
    <property type="match status" value="1"/>
</dbReference>
<evidence type="ECO:0000256" key="1">
    <source>
        <dbReference type="ARBA" id="ARBA00004651"/>
    </source>
</evidence>
<dbReference type="InterPro" id="IPR003912">
    <property type="entry name" value="Protea_act_rcpt"/>
</dbReference>
<evidence type="ECO:0000313" key="22">
    <source>
        <dbReference type="Proteomes" id="UP000438429"/>
    </source>
</evidence>
<dbReference type="FunFam" id="3.40.50.150:FF:000146">
    <property type="entry name" value="Acetylserotonin O-methyltransferase"/>
    <property type="match status" value="1"/>
</dbReference>
<dbReference type="InterPro" id="IPR029001">
    <property type="entry name" value="ITPase-like_fam"/>
</dbReference>
<keyword evidence="4" id="KW-0489">Methyltransferase</keyword>
<evidence type="ECO:0000256" key="19">
    <source>
        <dbReference type="SAM" id="Phobius"/>
    </source>
</evidence>
<dbReference type="InterPro" id="IPR012967">
    <property type="entry name" value="COMT_dimerisation"/>
</dbReference>
<dbReference type="PANTHER" id="PTHR24232:SF25">
    <property type="entry name" value="P2Y PURINOCEPTOR 8"/>
    <property type="match status" value="1"/>
</dbReference>
<evidence type="ECO:0000313" key="21">
    <source>
        <dbReference type="EMBL" id="KAF0026695.1"/>
    </source>
</evidence>
<feature type="transmembrane region" description="Helical" evidence="19">
    <location>
        <begin position="189"/>
        <end position="215"/>
    </location>
</feature>
<dbReference type="PRINTS" id="PR01428">
    <property type="entry name" value="PROTEASEAR"/>
</dbReference>
<feature type="transmembrane region" description="Helical" evidence="19">
    <location>
        <begin position="102"/>
        <end position="120"/>
    </location>
</feature>
<evidence type="ECO:0000256" key="9">
    <source>
        <dbReference type="ARBA" id="ARBA00022989"/>
    </source>
</evidence>
<keyword evidence="13 17" id="KW-0675">Receptor</keyword>
<dbReference type="InterPro" id="IPR036390">
    <property type="entry name" value="WH_DNA-bd_sf"/>
</dbReference>
<dbReference type="FunFam" id="1.10.10.10:FF:000358">
    <property type="entry name" value="Acetylserotonin O-methyltransferase"/>
    <property type="match status" value="1"/>
</dbReference>
<dbReference type="InterPro" id="IPR016461">
    <property type="entry name" value="COMT-like"/>
</dbReference>
<dbReference type="Pfam" id="PF00001">
    <property type="entry name" value="7tm_1"/>
    <property type="match status" value="1"/>
</dbReference>
<dbReference type="GO" id="GO:0047429">
    <property type="term" value="F:nucleoside triphosphate diphosphatase activity"/>
    <property type="evidence" value="ECO:0007669"/>
    <property type="project" value="InterPro"/>
</dbReference>
<feature type="transmembrane region" description="Helical" evidence="19">
    <location>
        <begin position="141"/>
        <end position="161"/>
    </location>
</feature>
<evidence type="ECO:0000256" key="10">
    <source>
        <dbReference type="ARBA" id="ARBA00023040"/>
    </source>
</evidence>
<comment type="subunit">
    <text evidence="2">Homodimer.</text>
</comment>
<keyword evidence="10 17" id="KW-0297">G-protein coupled receptor</keyword>
<dbReference type="GO" id="GO:0005886">
    <property type="term" value="C:plasma membrane"/>
    <property type="evidence" value="ECO:0007669"/>
    <property type="project" value="UniProtKB-SubCell"/>
</dbReference>
<reference evidence="21 22" key="1">
    <citation type="submission" date="2019-06" db="EMBL/GenBank/DDBJ databases">
        <title>Draft genomes of female and male turbot (Scophthalmus maximus).</title>
        <authorList>
            <person name="Xu H."/>
            <person name="Xu X.-W."/>
            <person name="Shao C."/>
            <person name="Chen S."/>
        </authorList>
    </citation>
    <scope>NUCLEOTIDE SEQUENCE [LARGE SCALE GENOMIC DNA]</scope>
    <source>
        <strain evidence="21">Ysfricsl-2016a</strain>
        <tissue evidence="21">Blood</tissue>
    </source>
</reference>
<keyword evidence="11 19" id="KW-0472">Membrane</keyword>
<dbReference type="Pfam" id="PF02545">
    <property type="entry name" value="Maf"/>
    <property type="match status" value="2"/>
</dbReference>
<feature type="compositionally biased region" description="Low complexity" evidence="18">
    <location>
        <begin position="651"/>
        <end position="660"/>
    </location>
</feature>
<dbReference type="InterPro" id="IPR001077">
    <property type="entry name" value="COMT_C"/>
</dbReference>
<dbReference type="GO" id="GO:0007200">
    <property type="term" value="P:phospholipase C-activating G protein-coupled receptor signaling pathway"/>
    <property type="evidence" value="ECO:0007669"/>
    <property type="project" value="TreeGrafter"/>
</dbReference>
<keyword evidence="7 17" id="KW-0812">Transmembrane</keyword>
<dbReference type="PROSITE" id="PS51683">
    <property type="entry name" value="SAM_OMT_II"/>
    <property type="match status" value="1"/>
</dbReference>
<comment type="subcellular location">
    <subcellularLocation>
        <location evidence="1">Cell membrane</location>
        <topology evidence="1">Multi-pass membrane protein</topology>
    </subcellularLocation>
</comment>
<keyword evidence="9 19" id="KW-1133">Transmembrane helix</keyword>
<dbReference type="InterPro" id="IPR017452">
    <property type="entry name" value="GPCR_Rhodpsn_7TM"/>
</dbReference>
<dbReference type="GO" id="GO:0015057">
    <property type="term" value="F:thrombin-activated receptor activity"/>
    <property type="evidence" value="ECO:0007669"/>
    <property type="project" value="InterPro"/>
</dbReference>
<evidence type="ECO:0000256" key="17">
    <source>
        <dbReference type="RuleBase" id="RU000688"/>
    </source>
</evidence>
<feature type="disulfide bond" evidence="16">
    <location>
        <begin position="97"/>
        <end position="177"/>
    </location>
</feature>
<dbReference type="GO" id="GO:0035025">
    <property type="term" value="P:positive regulation of Rho protein signal transduction"/>
    <property type="evidence" value="ECO:0007669"/>
    <property type="project" value="TreeGrafter"/>
</dbReference>
<evidence type="ECO:0000256" key="18">
    <source>
        <dbReference type="SAM" id="MobiDB-lite"/>
    </source>
</evidence>
<dbReference type="Pfam" id="PF08100">
    <property type="entry name" value="Dimerisation"/>
    <property type="match status" value="1"/>
</dbReference>
<evidence type="ECO:0000256" key="15">
    <source>
        <dbReference type="ARBA" id="ARBA00023224"/>
    </source>
</evidence>
<dbReference type="GO" id="GO:0046983">
    <property type="term" value="F:protein dimerization activity"/>
    <property type="evidence" value="ECO:0007669"/>
    <property type="project" value="InterPro"/>
</dbReference>
<keyword evidence="14" id="KW-0325">Glycoprotein</keyword>
<evidence type="ECO:0000256" key="7">
    <source>
        <dbReference type="ARBA" id="ARBA00022692"/>
    </source>
</evidence>
<dbReference type="GO" id="GO:0008171">
    <property type="term" value="F:O-methyltransferase activity"/>
    <property type="evidence" value="ECO:0007669"/>
    <property type="project" value="InterPro"/>
</dbReference>